<reference evidence="1 2" key="1">
    <citation type="journal article" date="2018" name="Sci. Rep.">
        <title>Genomic signatures of local adaptation to the degree of environmental predictability in rotifers.</title>
        <authorList>
            <person name="Franch-Gras L."/>
            <person name="Hahn C."/>
            <person name="Garcia-Roger E.M."/>
            <person name="Carmona M.J."/>
            <person name="Serra M."/>
            <person name="Gomez A."/>
        </authorList>
    </citation>
    <scope>NUCLEOTIDE SEQUENCE [LARGE SCALE GENOMIC DNA]</scope>
    <source>
        <strain evidence="1">HYR1</strain>
    </source>
</reference>
<protein>
    <submittedName>
        <fullName evidence="1">Uncharacterized protein</fullName>
    </submittedName>
</protein>
<comment type="caution">
    <text evidence="1">The sequence shown here is derived from an EMBL/GenBank/DDBJ whole genome shotgun (WGS) entry which is preliminary data.</text>
</comment>
<organism evidence="1 2">
    <name type="scientific">Brachionus plicatilis</name>
    <name type="common">Marine rotifer</name>
    <name type="synonym">Brachionus muelleri</name>
    <dbReference type="NCBI Taxonomy" id="10195"/>
    <lineage>
        <taxon>Eukaryota</taxon>
        <taxon>Metazoa</taxon>
        <taxon>Spiralia</taxon>
        <taxon>Gnathifera</taxon>
        <taxon>Rotifera</taxon>
        <taxon>Eurotatoria</taxon>
        <taxon>Monogononta</taxon>
        <taxon>Pseudotrocha</taxon>
        <taxon>Ploima</taxon>
        <taxon>Brachionidae</taxon>
        <taxon>Brachionus</taxon>
    </lineage>
</organism>
<evidence type="ECO:0000313" key="2">
    <source>
        <dbReference type="Proteomes" id="UP000276133"/>
    </source>
</evidence>
<dbReference type="EMBL" id="REGN01001799">
    <property type="protein sequence ID" value="RNA32422.1"/>
    <property type="molecule type" value="Genomic_DNA"/>
</dbReference>
<name>A0A3M7S9G7_BRAPC</name>
<gene>
    <name evidence="1" type="ORF">BpHYR1_052639</name>
</gene>
<proteinExistence type="predicted"/>
<evidence type="ECO:0000313" key="1">
    <source>
        <dbReference type="EMBL" id="RNA32422.1"/>
    </source>
</evidence>
<dbReference type="AlphaFoldDB" id="A0A3M7S9G7"/>
<sequence>MIHVLVKLSNPVKREIFNFLSEILVLGKAKQIFQNYVNVLSLRVISHSNVLNHPKNTLKNSIIILEIIFIKRKQY</sequence>
<accession>A0A3M7S9G7</accession>
<keyword evidence="2" id="KW-1185">Reference proteome</keyword>
<dbReference type="Proteomes" id="UP000276133">
    <property type="component" value="Unassembled WGS sequence"/>
</dbReference>